<reference evidence="1" key="1">
    <citation type="submission" date="2023-08" db="EMBL/GenBank/DDBJ databases">
        <title>A de novo genome assembly of Solanum verrucosum Schlechtendal, a Mexican diploid species geographically isolated from the other diploid A-genome species in potato relatives.</title>
        <authorList>
            <person name="Hosaka K."/>
        </authorList>
    </citation>
    <scope>NUCLEOTIDE SEQUENCE</scope>
    <source>
        <tissue evidence="1">Young leaves</tissue>
    </source>
</reference>
<dbReference type="EMBL" id="CP133623">
    <property type="protein sequence ID" value="WMV58418.1"/>
    <property type="molecule type" value="Genomic_DNA"/>
</dbReference>
<keyword evidence="2" id="KW-1185">Reference proteome</keyword>
<accession>A0AAF0V3Z5</accession>
<name>A0AAF0V3Z5_SOLVR</name>
<evidence type="ECO:0000313" key="1">
    <source>
        <dbReference type="EMBL" id="WMV58418.1"/>
    </source>
</evidence>
<sequence length="76" mass="8632">MVPQGVLLSMNGGMGLHSCVVQLDFDREHEFLLHARTFHILRHLNCILDSQDEGSLRDHQWFLSVGHFRGVDSGCD</sequence>
<dbReference type="Proteomes" id="UP001234989">
    <property type="component" value="Chromosome 12"/>
</dbReference>
<dbReference type="AlphaFoldDB" id="A0AAF0V3Z5"/>
<proteinExistence type="predicted"/>
<feature type="non-terminal residue" evidence="1">
    <location>
        <position position="76"/>
    </location>
</feature>
<evidence type="ECO:0000313" key="2">
    <source>
        <dbReference type="Proteomes" id="UP001234989"/>
    </source>
</evidence>
<organism evidence="1 2">
    <name type="scientific">Solanum verrucosum</name>
    <dbReference type="NCBI Taxonomy" id="315347"/>
    <lineage>
        <taxon>Eukaryota</taxon>
        <taxon>Viridiplantae</taxon>
        <taxon>Streptophyta</taxon>
        <taxon>Embryophyta</taxon>
        <taxon>Tracheophyta</taxon>
        <taxon>Spermatophyta</taxon>
        <taxon>Magnoliopsida</taxon>
        <taxon>eudicotyledons</taxon>
        <taxon>Gunneridae</taxon>
        <taxon>Pentapetalae</taxon>
        <taxon>asterids</taxon>
        <taxon>lamiids</taxon>
        <taxon>Solanales</taxon>
        <taxon>Solanaceae</taxon>
        <taxon>Solanoideae</taxon>
        <taxon>Solaneae</taxon>
        <taxon>Solanum</taxon>
    </lineage>
</organism>
<gene>
    <name evidence="1" type="ORF">MTR67_051803</name>
</gene>
<protein>
    <submittedName>
        <fullName evidence="1">Uncharacterized protein</fullName>
    </submittedName>
</protein>